<dbReference type="OrthoDB" id="9812969at2"/>
<name>I4VMS9_9GAMM</name>
<evidence type="ECO:0000313" key="1">
    <source>
        <dbReference type="EMBL" id="EIL88520.1"/>
    </source>
</evidence>
<proteinExistence type="predicted"/>
<dbReference type="Pfam" id="PF10934">
    <property type="entry name" value="Sheath_initiator"/>
    <property type="match status" value="1"/>
</dbReference>
<evidence type="ECO:0000313" key="2">
    <source>
        <dbReference type="Proteomes" id="UP000004210"/>
    </source>
</evidence>
<evidence type="ECO:0008006" key="3">
    <source>
        <dbReference type="Google" id="ProtNLM"/>
    </source>
</evidence>
<dbReference type="Proteomes" id="UP000004210">
    <property type="component" value="Unassembled WGS sequence"/>
</dbReference>
<protein>
    <recommendedName>
        <fullName evidence="3">Bacteriophage protein</fullName>
    </recommendedName>
</protein>
<dbReference type="STRING" id="1163408.UU9_12253"/>
<dbReference type="EMBL" id="AJXU01000051">
    <property type="protein sequence ID" value="EIL88520.1"/>
    <property type="molecule type" value="Genomic_DNA"/>
</dbReference>
<dbReference type="PATRIC" id="fig|1163408.3.peg.2500"/>
<organism evidence="1 2">
    <name type="scientific">Rhodanobacter fulvus Jip2</name>
    <dbReference type="NCBI Taxonomy" id="1163408"/>
    <lineage>
        <taxon>Bacteria</taxon>
        <taxon>Pseudomonadati</taxon>
        <taxon>Pseudomonadota</taxon>
        <taxon>Gammaproteobacteria</taxon>
        <taxon>Lysobacterales</taxon>
        <taxon>Rhodanobacteraceae</taxon>
        <taxon>Rhodanobacter</taxon>
    </lineage>
</organism>
<gene>
    <name evidence="1" type="ORF">UU9_12253</name>
</gene>
<keyword evidence="2" id="KW-1185">Reference proteome</keyword>
<reference evidence="1 2" key="1">
    <citation type="journal article" date="2012" name="J. Bacteriol.">
        <title>Genome sequences for six rhodanobacter strains, isolated from soils and the terrestrial subsurface, with variable denitrification capabilities.</title>
        <authorList>
            <person name="Kostka J.E."/>
            <person name="Green S.J."/>
            <person name="Rishishwar L."/>
            <person name="Prakash O."/>
            <person name="Katz L.S."/>
            <person name="Marino-Ramirez L."/>
            <person name="Jordan I.K."/>
            <person name="Munk C."/>
            <person name="Ivanova N."/>
            <person name="Mikhailova N."/>
            <person name="Watson D.B."/>
            <person name="Brown S.D."/>
            <person name="Palumbo A.V."/>
            <person name="Brooks S.C."/>
        </authorList>
    </citation>
    <scope>NUCLEOTIDE SEQUENCE [LARGE SCALE GENOMIC DNA]</scope>
    <source>
        <strain evidence="2">Jip2T</strain>
    </source>
</reference>
<dbReference type="RefSeq" id="WP_007082080.1">
    <property type="nucleotide sequence ID" value="NZ_AJXU01000051.1"/>
</dbReference>
<dbReference type="AlphaFoldDB" id="I4VMS9"/>
<dbReference type="InterPro" id="IPR020288">
    <property type="entry name" value="Sheath_initiator"/>
</dbReference>
<comment type="caution">
    <text evidence="1">The sequence shown here is derived from an EMBL/GenBank/DDBJ whole genome shotgun (WGS) entry which is preliminary data.</text>
</comment>
<sequence>MRYRQLDTSGDYTLNAFLANSPQAVGQAIKTRLALITGEWWLNTSEGTPWRTQVLGKYTQGAYDAVLKSRILKTTGMLSIDAYDSQLDRNTRALTVTAAVTTIYGETTIEATL</sequence>
<dbReference type="eggNOG" id="ENOG5032X4C">
    <property type="taxonomic scope" value="Bacteria"/>
</dbReference>
<accession>I4VMS9</accession>